<evidence type="ECO:0000256" key="4">
    <source>
        <dbReference type="ARBA" id="ARBA00022525"/>
    </source>
</evidence>
<gene>
    <name evidence="9" type="ORF">PHMEG_00010507</name>
</gene>
<evidence type="ECO:0000256" key="5">
    <source>
        <dbReference type="ARBA" id="ARBA00022729"/>
    </source>
</evidence>
<evidence type="ECO:0000313" key="10">
    <source>
        <dbReference type="Proteomes" id="UP000198211"/>
    </source>
</evidence>
<dbReference type="GO" id="GO:0043657">
    <property type="term" value="C:host cell"/>
    <property type="evidence" value="ECO:0007669"/>
    <property type="project" value="UniProtKB-SubCell"/>
</dbReference>
<name>A0A225WEW0_9STRA</name>
<keyword evidence="10" id="KW-1185">Reference proteome</keyword>
<evidence type="ECO:0000259" key="8">
    <source>
        <dbReference type="Pfam" id="PF22748"/>
    </source>
</evidence>
<keyword evidence="5 7" id="KW-0732">Signal</keyword>
<feature type="domain" description="RxLR effector PexRD54 WY" evidence="8">
    <location>
        <begin position="191"/>
        <end position="232"/>
    </location>
</feature>
<dbReference type="InterPro" id="IPR054463">
    <property type="entry name" value="PexRD54_WY"/>
</dbReference>
<comment type="similarity">
    <text evidence="3">Belongs to the RxLR effector family.</text>
</comment>
<dbReference type="Pfam" id="PF22748">
    <property type="entry name" value="PexRD54_WY"/>
    <property type="match status" value="1"/>
</dbReference>
<accession>A0A225WEW0</accession>
<comment type="subcellular location">
    <subcellularLocation>
        <location evidence="1">Host cell</location>
    </subcellularLocation>
    <subcellularLocation>
        <location evidence="2">Secreted</location>
    </subcellularLocation>
</comment>
<evidence type="ECO:0000313" key="9">
    <source>
        <dbReference type="EMBL" id="OWZ15788.1"/>
    </source>
</evidence>
<comment type="caution">
    <text evidence="9">The sequence shown here is derived from an EMBL/GenBank/DDBJ whole genome shotgun (WGS) entry which is preliminary data.</text>
</comment>
<keyword evidence="6" id="KW-0843">Virulence</keyword>
<evidence type="ECO:0000256" key="6">
    <source>
        <dbReference type="ARBA" id="ARBA00023026"/>
    </source>
</evidence>
<evidence type="ECO:0000256" key="1">
    <source>
        <dbReference type="ARBA" id="ARBA00004340"/>
    </source>
</evidence>
<proteinExistence type="inferred from homology"/>
<evidence type="ECO:0000256" key="2">
    <source>
        <dbReference type="ARBA" id="ARBA00004613"/>
    </source>
</evidence>
<dbReference type="AlphaFoldDB" id="A0A225WEW0"/>
<dbReference type="Proteomes" id="UP000198211">
    <property type="component" value="Unassembled WGS sequence"/>
</dbReference>
<evidence type="ECO:0000256" key="3">
    <source>
        <dbReference type="ARBA" id="ARBA00010400"/>
    </source>
</evidence>
<sequence length="634" mass="72890">MNIRAHFGTCFVLRLSMYLLNLISVAFIASTGLVEAETPKELQSDSPKIELQLENDIGLPGSKVLRSTSAGRIGVTEERAGGLSVPPLEKIKSVLTSSKISTEKLESWLQSKKSADIVFTRLHLDKRENPFRNPQFSTWIKYADDLSAKVPEMSAISTLTRQYGDDRLFRMIKVAKTKTDTRSVATKLETEQMQHWVTTRKDPDEVFELFKLNFVRENIFEKPEFTTWVKYVGDLNTKHPEQSSRISTQMTGSAKNKAIATKVENDWLLSGLQNRKTPEKAFLDLGLGKTSDSFLESPLLNTWTKYIEAFNTRYPKEKMTMIETLTKYFGDIDVTTMLHTEISTTTIYLATKLRSAQRQMWLDRGKSTDDVFKLLQLDSHGNTYHIVDKLLLSTWVSYVNAFITKNPDKKISFFLSLEERLKERPINQILNEAKIFANLENTAINIQMNKIQYYLASNKSPITVYELLALDDIGDGILGTPLFRTWMKYVVDFNKQNPHKQVSWFDTLRRENDSKIFRMIDKAMENPSTVSIGKDVERGWLNSWLDEMVAPSVVFRWLDLATAGDNALTHPRFKTWTTYLKEFNQRYPLKQTTMIDALRENYNDLNLIDMLKRAKDDPTIAKHATSLENALLNK</sequence>
<feature type="signal peptide" evidence="7">
    <location>
        <begin position="1"/>
        <end position="36"/>
    </location>
</feature>
<keyword evidence="4" id="KW-0964">Secreted</keyword>
<protein>
    <submittedName>
        <fullName evidence="9">Avirulence (Avh) protein</fullName>
    </submittedName>
</protein>
<dbReference type="EMBL" id="NBNE01001053">
    <property type="protein sequence ID" value="OWZ15788.1"/>
    <property type="molecule type" value="Genomic_DNA"/>
</dbReference>
<feature type="chain" id="PRO_5013189089" evidence="7">
    <location>
        <begin position="37"/>
        <end position="634"/>
    </location>
</feature>
<dbReference type="OrthoDB" id="128291at2759"/>
<evidence type="ECO:0000256" key="7">
    <source>
        <dbReference type="SAM" id="SignalP"/>
    </source>
</evidence>
<reference evidence="10" key="1">
    <citation type="submission" date="2017-03" db="EMBL/GenBank/DDBJ databases">
        <title>Phytopthora megakarya and P. palmivora, two closely related causual agents of cacao black pod achieved similar genome size and gene model numbers by different mechanisms.</title>
        <authorList>
            <person name="Ali S."/>
            <person name="Shao J."/>
            <person name="Larry D.J."/>
            <person name="Kronmiller B."/>
            <person name="Shen D."/>
            <person name="Strem M.D."/>
            <person name="Melnick R.L."/>
            <person name="Guiltinan M.J."/>
            <person name="Tyler B.M."/>
            <person name="Meinhardt L.W."/>
            <person name="Bailey B.A."/>
        </authorList>
    </citation>
    <scope>NUCLEOTIDE SEQUENCE [LARGE SCALE GENOMIC DNA]</scope>
    <source>
        <strain evidence="10">zdho120</strain>
    </source>
</reference>
<dbReference type="GO" id="GO:0005576">
    <property type="term" value="C:extracellular region"/>
    <property type="evidence" value="ECO:0007669"/>
    <property type="project" value="UniProtKB-SubCell"/>
</dbReference>
<organism evidence="9 10">
    <name type="scientific">Phytophthora megakarya</name>
    <dbReference type="NCBI Taxonomy" id="4795"/>
    <lineage>
        <taxon>Eukaryota</taxon>
        <taxon>Sar</taxon>
        <taxon>Stramenopiles</taxon>
        <taxon>Oomycota</taxon>
        <taxon>Peronosporomycetes</taxon>
        <taxon>Peronosporales</taxon>
        <taxon>Peronosporaceae</taxon>
        <taxon>Phytophthora</taxon>
    </lineage>
</organism>